<protein>
    <recommendedName>
        <fullName evidence="6">RNA polymerase sigma factor</fullName>
    </recommendedName>
</protein>
<dbReference type="SUPFAM" id="SSF88659">
    <property type="entry name" value="Sigma3 and sigma4 domains of RNA polymerase sigma factors"/>
    <property type="match status" value="2"/>
</dbReference>
<dbReference type="Pfam" id="PF04545">
    <property type="entry name" value="Sigma70_r4"/>
    <property type="match status" value="1"/>
</dbReference>
<name>A0A6P5ENV0_ANACO</name>
<evidence type="ECO:0000256" key="3">
    <source>
        <dbReference type="ARBA" id="ARBA00023082"/>
    </source>
</evidence>
<keyword evidence="6" id="KW-0150">Chloroplast</keyword>
<evidence type="ECO:0000256" key="2">
    <source>
        <dbReference type="ARBA" id="ARBA00023015"/>
    </source>
</evidence>
<comment type="subcellular location">
    <subcellularLocation>
        <location evidence="6">Plastid</location>
        <location evidence="6">Chloroplast</location>
    </subcellularLocation>
</comment>
<reference evidence="9" key="1">
    <citation type="journal article" date="2015" name="Nat. Genet.">
        <title>The pineapple genome and the evolution of CAM photosynthesis.</title>
        <authorList>
            <person name="Ming R."/>
            <person name="VanBuren R."/>
            <person name="Wai C.M."/>
            <person name="Tang H."/>
            <person name="Schatz M.C."/>
            <person name="Bowers J.E."/>
            <person name="Lyons E."/>
            <person name="Wang M.L."/>
            <person name="Chen J."/>
            <person name="Biggers E."/>
            <person name="Zhang J."/>
            <person name="Huang L."/>
            <person name="Zhang L."/>
            <person name="Miao W."/>
            <person name="Zhang J."/>
            <person name="Ye Z."/>
            <person name="Miao C."/>
            <person name="Lin Z."/>
            <person name="Wang H."/>
            <person name="Zhou H."/>
            <person name="Yim W.C."/>
            <person name="Priest H.D."/>
            <person name="Zheng C."/>
            <person name="Woodhouse M."/>
            <person name="Edger P.P."/>
            <person name="Guyot R."/>
            <person name="Guo H.B."/>
            <person name="Guo H."/>
            <person name="Zheng G."/>
            <person name="Singh R."/>
            <person name="Sharma A."/>
            <person name="Min X."/>
            <person name="Zheng Y."/>
            <person name="Lee H."/>
            <person name="Gurtowski J."/>
            <person name="Sedlazeck F.J."/>
            <person name="Harkess A."/>
            <person name="McKain M.R."/>
            <person name="Liao Z."/>
            <person name="Fang J."/>
            <person name="Liu J."/>
            <person name="Zhang X."/>
            <person name="Zhang Q."/>
            <person name="Hu W."/>
            <person name="Qin Y."/>
            <person name="Wang K."/>
            <person name="Chen L.Y."/>
            <person name="Shirley N."/>
            <person name="Lin Y.R."/>
            <person name="Liu L.Y."/>
            <person name="Hernandez A.G."/>
            <person name="Wright C.L."/>
            <person name="Bulone V."/>
            <person name="Tuskan G.A."/>
            <person name="Heath K."/>
            <person name="Zee F."/>
            <person name="Moore P.H."/>
            <person name="Sunkar R."/>
            <person name="Leebens-Mack J.H."/>
            <person name="Mockler T."/>
            <person name="Bennetzen J.L."/>
            <person name="Freeling M."/>
            <person name="Sankoff D."/>
            <person name="Paterson A.H."/>
            <person name="Zhu X."/>
            <person name="Yang X."/>
            <person name="Smith J.A."/>
            <person name="Cushman J.C."/>
            <person name="Paull R.E."/>
            <person name="Yu Q."/>
        </authorList>
    </citation>
    <scope>NUCLEOTIDE SEQUENCE [LARGE SCALE GENOMIC DNA]</scope>
    <source>
        <strain evidence="9">cv. F153</strain>
    </source>
</reference>
<evidence type="ECO:0000313" key="10">
    <source>
        <dbReference type="RefSeq" id="XP_020085184.1"/>
    </source>
</evidence>
<comment type="similarity">
    <text evidence="1 6">Belongs to the sigma-70 factor family.</text>
</comment>
<dbReference type="GO" id="GO:0009507">
    <property type="term" value="C:chloroplast"/>
    <property type="evidence" value="ECO:0007669"/>
    <property type="project" value="UniProtKB-SubCell"/>
</dbReference>
<dbReference type="InterPro" id="IPR013325">
    <property type="entry name" value="RNA_pol_sigma_r2"/>
</dbReference>
<keyword evidence="6" id="KW-0934">Plastid</keyword>
<dbReference type="InterPro" id="IPR013324">
    <property type="entry name" value="RNA_pol_sigma_r3/r4-like"/>
</dbReference>
<dbReference type="InterPro" id="IPR016262">
    <property type="entry name" value="RNA_pol_sigma_SigB/C/D/F"/>
</dbReference>
<dbReference type="GeneID" id="109708030"/>
<dbReference type="InterPro" id="IPR007630">
    <property type="entry name" value="RNA_pol_sigma70_r4"/>
</dbReference>
<keyword evidence="9" id="KW-1185">Reference proteome</keyword>
<organism evidence="10">
    <name type="scientific">Ananas comosus</name>
    <name type="common">Pineapple</name>
    <name type="synonym">Ananas ananas</name>
    <dbReference type="NCBI Taxonomy" id="4615"/>
    <lineage>
        <taxon>Eukaryota</taxon>
        <taxon>Viridiplantae</taxon>
        <taxon>Streptophyta</taxon>
        <taxon>Embryophyta</taxon>
        <taxon>Tracheophyta</taxon>
        <taxon>Spermatophyta</taxon>
        <taxon>Magnoliopsida</taxon>
        <taxon>Liliopsida</taxon>
        <taxon>Poales</taxon>
        <taxon>Bromeliaceae</taxon>
        <taxon>Bromelioideae</taxon>
        <taxon>Ananas</taxon>
    </lineage>
</organism>
<comment type="function">
    <text evidence="6">Sigma factors are initiation factors that promote the attachment of plastid-encoded RNA polymerase (PEP) to specific initiation sites and are then released.</text>
</comment>
<dbReference type="GO" id="GO:0006352">
    <property type="term" value="P:DNA-templated transcription initiation"/>
    <property type="evidence" value="ECO:0007669"/>
    <property type="project" value="UniProtKB-UniRule"/>
</dbReference>
<keyword evidence="5 6" id="KW-0804">Transcription</keyword>
<dbReference type="Pfam" id="PF04539">
    <property type="entry name" value="Sigma70_r3"/>
    <property type="match status" value="1"/>
</dbReference>
<proteinExistence type="inferred from homology"/>
<evidence type="ECO:0000313" key="11">
    <source>
        <dbReference type="RefSeq" id="XP_020085185.1"/>
    </source>
</evidence>
<feature type="region of interest" description="Disordered" evidence="7">
    <location>
        <begin position="1"/>
        <end position="26"/>
    </location>
</feature>
<dbReference type="CDD" id="cd06171">
    <property type="entry name" value="Sigma70_r4"/>
    <property type="match status" value="1"/>
</dbReference>
<dbReference type="RefSeq" id="XP_020085185.1">
    <property type="nucleotide sequence ID" value="XM_020229596.1"/>
</dbReference>
<dbReference type="InterPro" id="IPR050239">
    <property type="entry name" value="Sigma-70_RNA_pol_init_factors"/>
</dbReference>
<dbReference type="OrthoDB" id="206108at2759"/>
<dbReference type="PANTHER" id="PTHR30603:SF45">
    <property type="entry name" value="RNA POLYMERASE SIGMA FACTOR SIGF, CHLOROPLASTIC"/>
    <property type="match status" value="1"/>
</dbReference>
<dbReference type="Gene3D" id="1.20.120.1810">
    <property type="match status" value="1"/>
</dbReference>
<dbReference type="GO" id="GO:0003677">
    <property type="term" value="F:DNA binding"/>
    <property type="evidence" value="ECO:0007669"/>
    <property type="project" value="UniProtKB-KW"/>
</dbReference>
<evidence type="ECO:0000313" key="9">
    <source>
        <dbReference type="Proteomes" id="UP000515123"/>
    </source>
</evidence>
<dbReference type="PIRSF" id="PIRSF000767">
    <property type="entry name" value="RNA_pol_sigma_SigB/C/D"/>
    <property type="match status" value="1"/>
</dbReference>
<keyword evidence="2 6" id="KW-0805">Transcription regulation</keyword>
<dbReference type="PROSITE" id="PS00716">
    <property type="entry name" value="SIGMA70_2"/>
    <property type="match status" value="1"/>
</dbReference>
<keyword evidence="3 6" id="KW-0731">Sigma factor</keyword>
<gene>
    <name evidence="10 11" type="primary">LOC109708030</name>
</gene>
<dbReference type="InterPro" id="IPR000943">
    <property type="entry name" value="RNA_pol_sigma70"/>
</dbReference>
<dbReference type="InterPro" id="IPR014284">
    <property type="entry name" value="RNA_pol_sigma-70_dom"/>
</dbReference>
<feature type="domain" description="RNA polymerase sigma-70" evidence="8">
    <location>
        <begin position="530"/>
        <end position="556"/>
    </location>
</feature>
<accession>A0A6P5ENV0</accession>
<evidence type="ECO:0000256" key="6">
    <source>
        <dbReference type="PIRNR" id="PIRNR000767"/>
    </source>
</evidence>
<evidence type="ECO:0000256" key="7">
    <source>
        <dbReference type="SAM" id="MobiDB-lite"/>
    </source>
</evidence>
<dbReference type="RefSeq" id="XP_020085184.1">
    <property type="nucleotide sequence ID" value="XM_020229595.1"/>
</dbReference>
<dbReference type="PANTHER" id="PTHR30603">
    <property type="entry name" value="RNA POLYMERASE SIGMA FACTOR RPO"/>
    <property type="match status" value="1"/>
</dbReference>
<dbReference type="InterPro" id="IPR007627">
    <property type="entry name" value="RNA_pol_sigma70_r2"/>
</dbReference>
<sequence length="573" mass="65404">MEARTSILAPPNLPRAHLRNPSSTSVPMISEHASRIVTSMTTSSLVHRLPASLLSLEQHHDRKDYYLKEEKVSQATLDKQKVGDSKPLCEENEEYEFGQYLEYFQRQLISRPGLWPQPTINKENTTSIMSKELSVHHSNSTKVAESIQLGNSPDSLSPAVVLSLAKKAMMATRKATLLAQKSNILSAVLDEQHFSGVSDKEFSEEISIKKGKIVKSKRLLERRSKKRKASKSPSSIGYEVASLKSIDISKKIDKRLDSNDPLKLFLRGPETKQLLTLKEEKDLIIQIQDVIRLEGVKQRLELQFGHEPTLAEWARSVGMSCQVLQSCLCSGRRSREKIIYANFRLVIHVAKQYEGKGLSLQDLLQEGSRGLIKSLEKFKPQAGCRFPSYAYWWIRQSIRKAIFQHSRTIRLPENVFGLLRKVKAARKLYIQGGYLPANEEIAKCVGITSQKLESLLLRARNPVPIRKRVWTDQDVTLQEITADPEVEIPDLNISKAMMREHVRNFLRILNPRERKIIQYRFGIHDGERKSLTEIGRMYGLSKERVRQLESRALDKLKESLPSQGLEAYLHLLI</sequence>
<dbReference type="AlphaFoldDB" id="A0A6P5ENV0"/>
<reference evidence="10 11" key="2">
    <citation type="submission" date="2025-04" db="UniProtKB">
        <authorList>
            <consortium name="RefSeq"/>
        </authorList>
    </citation>
    <scope>IDENTIFICATION</scope>
    <source>
        <tissue evidence="10 11">Leaf</tissue>
    </source>
</reference>
<evidence type="ECO:0000256" key="4">
    <source>
        <dbReference type="ARBA" id="ARBA00023125"/>
    </source>
</evidence>
<evidence type="ECO:0000259" key="8">
    <source>
        <dbReference type="PROSITE" id="PS00716"/>
    </source>
</evidence>
<dbReference type="PRINTS" id="PR00046">
    <property type="entry name" value="SIGMA70FCT"/>
</dbReference>
<dbReference type="Gene3D" id="1.20.140.160">
    <property type="match status" value="1"/>
</dbReference>
<dbReference type="InterPro" id="IPR007624">
    <property type="entry name" value="RNA_pol_sigma70_r3"/>
</dbReference>
<dbReference type="NCBIfam" id="TIGR02937">
    <property type="entry name" value="sigma70-ECF"/>
    <property type="match status" value="1"/>
</dbReference>
<evidence type="ECO:0000256" key="5">
    <source>
        <dbReference type="ARBA" id="ARBA00023163"/>
    </source>
</evidence>
<dbReference type="Proteomes" id="UP000515123">
    <property type="component" value="Linkage group 3"/>
</dbReference>
<keyword evidence="4 6" id="KW-0238">DNA-binding</keyword>
<evidence type="ECO:0000256" key="1">
    <source>
        <dbReference type="ARBA" id="ARBA00007788"/>
    </source>
</evidence>
<dbReference type="Pfam" id="PF04542">
    <property type="entry name" value="Sigma70_r2"/>
    <property type="match status" value="1"/>
</dbReference>
<dbReference type="GO" id="GO:0016987">
    <property type="term" value="F:sigma factor activity"/>
    <property type="evidence" value="ECO:0007669"/>
    <property type="project" value="UniProtKB-UniRule"/>
</dbReference>
<dbReference type="SUPFAM" id="SSF88946">
    <property type="entry name" value="Sigma2 domain of RNA polymerase sigma factors"/>
    <property type="match status" value="1"/>
</dbReference>